<name>A0A1B6GFS8_9HEMI</name>
<gene>
    <name evidence="1" type="ORF">g.2312</name>
</gene>
<proteinExistence type="predicted"/>
<evidence type="ECO:0000313" key="1">
    <source>
        <dbReference type="EMBL" id="JAS61270.1"/>
    </source>
</evidence>
<dbReference type="EMBL" id="GECZ01008499">
    <property type="protein sequence ID" value="JAS61270.1"/>
    <property type="molecule type" value="Transcribed_RNA"/>
</dbReference>
<organism evidence="1">
    <name type="scientific">Cuerna arida</name>
    <dbReference type="NCBI Taxonomy" id="1464854"/>
    <lineage>
        <taxon>Eukaryota</taxon>
        <taxon>Metazoa</taxon>
        <taxon>Ecdysozoa</taxon>
        <taxon>Arthropoda</taxon>
        <taxon>Hexapoda</taxon>
        <taxon>Insecta</taxon>
        <taxon>Pterygota</taxon>
        <taxon>Neoptera</taxon>
        <taxon>Paraneoptera</taxon>
        <taxon>Hemiptera</taxon>
        <taxon>Auchenorrhyncha</taxon>
        <taxon>Membracoidea</taxon>
        <taxon>Cicadellidae</taxon>
        <taxon>Cicadellinae</taxon>
        <taxon>Proconiini</taxon>
        <taxon>Cuerna</taxon>
    </lineage>
</organism>
<protein>
    <submittedName>
        <fullName evidence="1">Uncharacterized protein</fullName>
    </submittedName>
</protein>
<accession>A0A1B6GFS8</accession>
<feature type="non-terminal residue" evidence="1">
    <location>
        <position position="156"/>
    </location>
</feature>
<dbReference type="AlphaFoldDB" id="A0A1B6GFS8"/>
<feature type="non-terminal residue" evidence="1">
    <location>
        <position position="1"/>
    </location>
</feature>
<reference evidence="1" key="1">
    <citation type="submission" date="2015-11" db="EMBL/GenBank/DDBJ databases">
        <title>De novo transcriptome assembly of four potential Pierce s Disease insect vectors from Arizona vineyards.</title>
        <authorList>
            <person name="Tassone E.E."/>
        </authorList>
    </citation>
    <scope>NUCLEOTIDE SEQUENCE</scope>
</reference>
<sequence length="156" mass="17490">EVRPAILPDSNRKLLPSEALTISPTQGRLYYQTLDCCQVQCDTSSVPPGRYCLVMVLFVDDLPIKSVPLDLHEKLLPCRTDPNLWSIEAQSVEVWVDVVEPKIMLIPYIVDFSGFPLICGSSVETQNIIIENLCVGDLQLTWVYQDVGPCVKLNIE</sequence>